<proteinExistence type="predicted"/>
<reference evidence="1 2" key="1">
    <citation type="submission" date="2021-08" db="EMBL/GenBank/DDBJ databases">
        <authorList>
            <person name="Peeters C."/>
        </authorList>
    </citation>
    <scope>NUCLEOTIDE SEQUENCE [LARGE SCALE GENOMIC DNA]</scope>
    <source>
        <strain evidence="1 2">LMG 23992</strain>
    </source>
</reference>
<gene>
    <name evidence="1" type="ORF">LMG23992_04779</name>
</gene>
<accession>A0ABN7ZBF1</accession>
<sequence>MSIPKEFAIPPSIAATLPTLDRLHRALDGAVEFLPAGTRIVRAVRHPAAVIPAYVERTYRFGPPDALAGEGGRYPIYWMYAGLDLTTALWESGFCTNDITQPGTFYIPRAIANTGLNATFTAQADIPLLDLDGTVLSKLGIYDRIHEGEYEWCQWFGLRMFDVLASFADEGAPIGFRYPSRKHKSHLALAIQSASLEQWRRQVKVEVLRFAEMPEFEMLVGDPNYADPLEGGFSLD</sequence>
<protein>
    <recommendedName>
        <fullName evidence="3">RES domain-containing protein</fullName>
    </recommendedName>
</protein>
<evidence type="ECO:0008006" key="3">
    <source>
        <dbReference type="Google" id="ProtNLM"/>
    </source>
</evidence>
<organism evidence="1 2">
    <name type="scientific">Cupriavidus laharis</name>
    <dbReference type="NCBI Taxonomy" id="151654"/>
    <lineage>
        <taxon>Bacteria</taxon>
        <taxon>Pseudomonadati</taxon>
        <taxon>Pseudomonadota</taxon>
        <taxon>Betaproteobacteria</taxon>
        <taxon>Burkholderiales</taxon>
        <taxon>Burkholderiaceae</taxon>
        <taxon>Cupriavidus</taxon>
    </lineage>
</organism>
<keyword evidence="2" id="KW-1185">Reference proteome</keyword>
<evidence type="ECO:0000313" key="1">
    <source>
        <dbReference type="EMBL" id="CAG9182543.1"/>
    </source>
</evidence>
<evidence type="ECO:0000313" key="2">
    <source>
        <dbReference type="Proteomes" id="UP000727654"/>
    </source>
</evidence>
<dbReference type="Proteomes" id="UP000727654">
    <property type="component" value="Unassembled WGS sequence"/>
</dbReference>
<dbReference type="EMBL" id="CAJZAI010000017">
    <property type="protein sequence ID" value="CAG9182543.1"/>
    <property type="molecule type" value="Genomic_DNA"/>
</dbReference>
<name>A0ABN7ZBF1_9BURK</name>
<comment type="caution">
    <text evidence="1">The sequence shown here is derived from an EMBL/GenBank/DDBJ whole genome shotgun (WGS) entry which is preliminary data.</text>
</comment>